<keyword evidence="4" id="KW-0472">Membrane</keyword>
<accession>A0A7G1HUI5</accession>
<evidence type="ECO:0000313" key="9">
    <source>
        <dbReference type="Proteomes" id="UP000594042"/>
    </source>
</evidence>
<proteinExistence type="inferred from homology"/>
<keyword evidence="3" id="KW-0732">Signal</keyword>
<comment type="similarity">
    <text evidence="2">Belongs to the SusD family.</text>
</comment>
<dbReference type="Proteomes" id="UP000594042">
    <property type="component" value="Chromosome"/>
</dbReference>
<dbReference type="InterPro" id="IPR011990">
    <property type="entry name" value="TPR-like_helical_dom_sf"/>
</dbReference>
<dbReference type="PROSITE" id="PS51257">
    <property type="entry name" value="PROKAR_LIPOPROTEIN"/>
    <property type="match status" value="1"/>
</dbReference>
<dbReference type="InterPro" id="IPR033985">
    <property type="entry name" value="SusD-like_N"/>
</dbReference>
<dbReference type="SUPFAM" id="SSF48452">
    <property type="entry name" value="TPR-like"/>
    <property type="match status" value="1"/>
</dbReference>
<reference evidence="9" key="1">
    <citation type="submission" date="2020-07" db="EMBL/GenBank/DDBJ databases">
        <title>Complete genome sequencing of Coprobacter sp. strain 2CBH44.</title>
        <authorList>
            <person name="Sakamoto M."/>
            <person name="Murakami T."/>
            <person name="Mori H."/>
        </authorList>
    </citation>
    <scope>NUCLEOTIDE SEQUENCE [LARGE SCALE GENOMIC DNA]</scope>
    <source>
        <strain evidence="9">2CBH44</strain>
    </source>
</reference>
<evidence type="ECO:0000256" key="3">
    <source>
        <dbReference type="ARBA" id="ARBA00022729"/>
    </source>
</evidence>
<keyword evidence="9" id="KW-1185">Reference proteome</keyword>
<gene>
    <name evidence="8" type="ORF">Cop2CBH44_16890</name>
</gene>
<dbReference type="AlphaFoldDB" id="A0A7G1HUI5"/>
<organism evidence="8 9">
    <name type="scientific">Coprobacter secundus subsp. similis</name>
    <dbReference type="NCBI Taxonomy" id="2751153"/>
    <lineage>
        <taxon>Bacteria</taxon>
        <taxon>Pseudomonadati</taxon>
        <taxon>Bacteroidota</taxon>
        <taxon>Bacteroidia</taxon>
        <taxon>Bacteroidales</taxon>
        <taxon>Barnesiellaceae</taxon>
        <taxon>Coprobacter</taxon>
    </lineage>
</organism>
<dbReference type="Gene3D" id="1.25.40.390">
    <property type="match status" value="1"/>
</dbReference>
<name>A0A7G1HUI5_9BACT</name>
<protein>
    <submittedName>
        <fullName evidence="8">Membrane protein</fullName>
    </submittedName>
</protein>
<evidence type="ECO:0000256" key="4">
    <source>
        <dbReference type="ARBA" id="ARBA00023136"/>
    </source>
</evidence>
<dbReference type="Pfam" id="PF07980">
    <property type="entry name" value="SusD_RagB"/>
    <property type="match status" value="1"/>
</dbReference>
<evidence type="ECO:0000313" key="8">
    <source>
        <dbReference type="EMBL" id="BCI63336.1"/>
    </source>
</evidence>
<feature type="domain" description="SusD-like N-terminal" evidence="7">
    <location>
        <begin position="22"/>
        <end position="213"/>
    </location>
</feature>
<feature type="domain" description="RagB/SusD" evidence="6">
    <location>
        <begin position="290"/>
        <end position="605"/>
    </location>
</feature>
<dbReference type="KEGG" id="copr:Cop2CBH44_16890"/>
<dbReference type="InterPro" id="IPR012944">
    <property type="entry name" value="SusD_RagB_dom"/>
</dbReference>
<sequence length="606" mass="69692">MKTVYRIFLSIVLIVSIVSCSDFLDRESDSIFTDDQIFSDEAMIKSALANFYGRINWGQSFDNEGNQFGMIDEACFANGIDNSITFADDLWRVYPYELIRNLNQFIHGVRTTTVLEQADRLKIEAEARFIRAWAYFNMARCLGGMPIVGDNVFEYDPKGDIVAMQFPRSTEGGIYNYVIDECSWAGKYLSDNPSENINAARANKWVALSLKARAAIYAGSLAKYNNQVTPQIKTNGPGVGISADSAAYYYNIAYETADSIIRSGKYQLYNKESDKSHNFYMATASKNDNPEVIWALDYKYPDKVQDFSIKSCPKILAMSTTYNRVTPLLNLVEAYEYLDNRDGRLDVGTEESPRFFDSPADLFDNKDPRMKGTIICSGDEMLGTQIDFQAGQYYYKGRKWATRESAVGSLDDQGDVITSINGPKSSSNWFDNQTGFSFRKFLDEDKSAYDPAHGSEIWYVRIRYAEILLIASEAALELGNDDKALEYINDVRERAGLNGLESMTLLDIEQERRVEFALENQRWWDLKRWRRSHIVWDGVSESARHWALFPYKVKDPRRPENGKWVFIRVKSNDMPNYRTFKMQNYYNFLDNSWLTNNPKLIRNPYQ</sequence>
<keyword evidence="5" id="KW-0998">Cell outer membrane</keyword>
<evidence type="ECO:0000256" key="1">
    <source>
        <dbReference type="ARBA" id="ARBA00004442"/>
    </source>
</evidence>
<evidence type="ECO:0000259" key="6">
    <source>
        <dbReference type="Pfam" id="PF07980"/>
    </source>
</evidence>
<dbReference type="GO" id="GO:0009279">
    <property type="term" value="C:cell outer membrane"/>
    <property type="evidence" value="ECO:0007669"/>
    <property type="project" value="UniProtKB-SubCell"/>
</dbReference>
<evidence type="ECO:0000259" key="7">
    <source>
        <dbReference type="Pfam" id="PF14322"/>
    </source>
</evidence>
<dbReference type="Pfam" id="PF14322">
    <property type="entry name" value="SusD-like_3"/>
    <property type="match status" value="1"/>
</dbReference>
<evidence type="ECO:0000256" key="2">
    <source>
        <dbReference type="ARBA" id="ARBA00006275"/>
    </source>
</evidence>
<comment type="subcellular location">
    <subcellularLocation>
        <location evidence="1">Cell outer membrane</location>
    </subcellularLocation>
</comment>
<dbReference type="EMBL" id="AP023322">
    <property type="protein sequence ID" value="BCI63336.1"/>
    <property type="molecule type" value="Genomic_DNA"/>
</dbReference>
<evidence type="ECO:0000256" key="5">
    <source>
        <dbReference type="ARBA" id="ARBA00023237"/>
    </source>
</evidence>